<feature type="chain" id="PRO_5039914681" evidence="4">
    <location>
        <begin position="23"/>
        <end position="506"/>
    </location>
</feature>
<dbReference type="PROSITE" id="PS50041">
    <property type="entry name" value="C_TYPE_LECTIN_2"/>
    <property type="match status" value="3"/>
</dbReference>
<dbReference type="PANTHER" id="PTHR22801">
    <property type="entry name" value="LITHOSTATHINE"/>
    <property type="match status" value="1"/>
</dbReference>
<evidence type="ECO:0000259" key="5">
    <source>
        <dbReference type="PROSITE" id="PS50041"/>
    </source>
</evidence>
<comment type="caution">
    <text evidence="3">Lacks conserved residue(s) required for the propagation of feature annotation.</text>
</comment>
<dbReference type="KEGG" id="bfo:118420464"/>
<feature type="domain" description="Sushi" evidence="6">
    <location>
        <begin position="423"/>
        <end position="479"/>
    </location>
</feature>
<dbReference type="Proteomes" id="UP000001554">
    <property type="component" value="Chromosome 8"/>
</dbReference>
<dbReference type="Gene3D" id="2.10.70.10">
    <property type="entry name" value="Complement Module, domain 1"/>
    <property type="match status" value="1"/>
</dbReference>
<dbReference type="InterPro" id="IPR016186">
    <property type="entry name" value="C-type_lectin-like/link_sf"/>
</dbReference>
<evidence type="ECO:0000256" key="1">
    <source>
        <dbReference type="ARBA" id="ARBA00022729"/>
    </source>
</evidence>
<dbReference type="InterPro" id="IPR000436">
    <property type="entry name" value="Sushi_SCR_CCP_dom"/>
</dbReference>
<evidence type="ECO:0000313" key="7">
    <source>
        <dbReference type="Proteomes" id="UP000001554"/>
    </source>
</evidence>
<dbReference type="SMART" id="SM00032">
    <property type="entry name" value="CCP"/>
    <property type="match status" value="1"/>
</dbReference>
<dbReference type="SUPFAM" id="SSF56436">
    <property type="entry name" value="C-type lectin-like"/>
    <property type="match status" value="3"/>
</dbReference>
<evidence type="ECO:0000256" key="4">
    <source>
        <dbReference type="SAM" id="SignalP"/>
    </source>
</evidence>
<gene>
    <name evidence="8" type="primary">LOC118420464</name>
</gene>
<dbReference type="SMART" id="SM00034">
    <property type="entry name" value="CLECT"/>
    <property type="match status" value="3"/>
</dbReference>
<dbReference type="PANTHER" id="PTHR22801:SF63">
    <property type="entry name" value="C-TYPE LECTIN DOMAIN-CONTAINING PROTEIN"/>
    <property type="match status" value="1"/>
</dbReference>
<feature type="signal peptide" evidence="4">
    <location>
        <begin position="1"/>
        <end position="22"/>
    </location>
</feature>
<feature type="domain" description="C-type lectin" evidence="5">
    <location>
        <begin position="166"/>
        <end position="274"/>
    </location>
</feature>
<keyword evidence="2 3" id="KW-1015">Disulfide bond</keyword>
<name>A0A9J7LJZ9_BRAFL</name>
<keyword evidence="3" id="KW-0768">Sushi</keyword>
<proteinExistence type="predicted"/>
<dbReference type="OMA" id="MSKDHAY"/>
<organism evidence="7 8">
    <name type="scientific">Branchiostoma floridae</name>
    <name type="common">Florida lancelet</name>
    <name type="synonym">Amphioxus</name>
    <dbReference type="NCBI Taxonomy" id="7739"/>
    <lineage>
        <taxon>Eukaryota</taxon>
        <taxon>Metazoa</taxon>
        <taxon>Chordata</taxon>
        <taxon>Cephalochordata</taxon>
        <taxon>Leptocardii</taxon>
        <taxon>Amphioxiformes</taxon>
        <taxon>Branchiostomatidae</taxon>
        <taxon>Branchiostoma</taxon>
    </lineage>
</organism>
<dbReference type="GeneID" id="118420464"/>
<sequence>MAGRSVVLLLVVLASTPWAARGQTCPDGYSYNAGLCYRWTETLTSALDANNDCASDGATLALPRSQDEHDYLTGLISETVLIGITDYYHEGTWKYSDGTEIGAFNKFLPEADYPNTGRIDCVVMSKDDSYMWKPSSCSQEQYGYVCQKDAVMPPPPLVCPDGYSYNAGLCYRWTETLTSALDANNDCASDGATLALPRSQDEHDYLTGLISETVLIGITDVLEEGTWKYSDDTEIGAFSKFLSEVDHPNTATIDCVVMSKDDSYNWKPSSCSQEQYGYVCQKDGDMTKLPQLECPDGYTGVEGTKCYRVVSEPASAIAALAECQAEGADPVLPTSDLEHYYLKSLGLGTHWIGVTDSAPRSTEGNWVYLTTDLPALGSFNRWGSTANTDDLDCVAMDSAEAYQWAPTYCLDDLACVCQKAPPDQCPPLAAPENGAVSGSSLPEGVATFTCDEGYNLDGASTTTCQADLSWSDDNPTCNSEFCMCVCVSACVYVHMYECNVMVSVTE</sequence>
<feature type="disulfide bond" evidence="3">
    <location>
        <begin position="450"/>
        <end position="477"/>
    </location>
</feature>
<evidence type="ECO:0000313" key="8">
    <source>
        <dbReference type="RefSeq" id="XP_035683175.1"/>
    </source>
</evidence>
<dbReference type="InterPro" id="IPR050801">
    <property type="entry name" value="Ca-Dep_Lectins_ImmuneDev"/>
</dbReference>
<protein>
    <submittedName>
        <fullName evidence="8">Macrophage mannose receptor 1-like isoform X1</fullName>
    </submittedName>
</protein>
<dbReference type="AlphaFoldDB" id="A0A9J7LJZ9"/>
<dbReference type="RefSeq" id="XP_035683175.1">
    <property type="nucleotide sequence ID" value="XM_035827282.1"/>
</dbReference>
<dbReference type="PROSITE" id="PS50923">
    <property type="entry name" value="SUSHI"/>
    <property type="match status" value="1"/>
</dbReference>
<accession>A0A9J7LJZ9</accession>
<evidence type="ECO:0000256" key="3">
    <source>
        <dbReference type="PROSITE-ProRule" id="PRU00302"/>
    </source>
</evidence>
<reference evidence="7" key="1">
    <citation type="journal article" date="2020" name="Nat. Ecol. Evol.">
        <title>Deeply conserved synteny resolves early events in vertebrate evolution.</title>
        <authorList>
            <person name="Simakov O."/>
            <person name="Marletaz F."/>
            <person name="Yue J.X."/>
            <person name="O'Connell B."/>
            <person name="Jenkins J."/>
            <person name="Brandt A."/>
            <person name="Calef R."/>
            <person name="Tung C.H."/>
            <person name="Huang T.K."/>
            <person name="Schmutz J."/>
            <person name="Satoh N."/>
            <person name="Yu J.K."/>
            <person name="Putnam N.H."/>
            <person name="Green R.E."/>
            <person name="Rokhsar D.S."/>
        </authorList>
    </citation>
    <scope>NUCLEOTIDE SEQUENCE [LARGE SCALE GENOMIC DNA]</scope>
    <source>
        <strain evidence="7">S238N-H82</strain>
    </source>
</reference>
<evidence type="ECO:0000259" key="6">
    <source>
        <dbReference type="PROSITE" id="PS50923"/>
    </source>
</evidence>
<evidence type="ECO:0000256" key="2">
    <source>
        <dbReference type="ARBA" id="ARBA00023157"/>
    </source>
</evidence>
<dbReference type="Gene3D" id="3.10.100.10">
    <property type="entry name" value="Mannose-Binding Protein A, subunit A"/>
    <property type="match status" value="3"/>
</dbReference>
<dbReference type="InterPro" id="IPR035976">
    <property type="entry name" value="Sushi/SCR/CCP_sf"/>
</dbReference>
<keyword evidence="1 4" id="KW-0732">Signal</keyword>
<dbReference type="SUPFAM" id="SSF57535">
    <property type="entry name" value="Complement control module/SCR domain"/>
    <property type="match status" value="1"/>
</dbReference>
<dbReference type="Pfam" id="PF00084">
    <property type="entry name" value="Sushi"/>
    <property type="match status" value="1"/>
</dbReference>
<dbReference type="InterPro" id="IPR016187">
    <property type="entry name" value="CTDL_fold"/>
</dbReference>
<dbReference type="CDD" id="cd00037">
    <property type="entry name" value="CLECT"/>
    <property type="match status" value="3"/>
</dbReference>
<reference evidence="8" key="2">
    <citation type="submission" date="2025-08" db="UniProtKB">
        <authorList>
            <consortium name="RefSeq"/>
        </authorList>
    </citation>
    <scope>IDENTIFICATION</scope>
    <source>
        <strain evidence="8">S238N-H82</strain>
        <tissue evidence="8">Testes</tissue>
    </source>
</reference>
<dbReference type="Pfam" id="PF00059">
    <property type="entry name" value="Lectin_C"/>
    <property type="match status" value="3"/>
</dbReference>
<feature type="domain" description="C-type lectin" evidence="5">
    <location>
        <begin position="32"/>
        <end position="140"/>
    </location>
</feature>
<feature type="domain" description="C-type lectin" evidence="5">
    <location>
        <begin position="302"/>
        <end position="418"/>
    </location>
</feature>
<dbReference type="CDD" id="cd00033">
    <property type="entry name" value="CCP"/>
    <property type="match status" value="1"/>
</dbReference>
<dbReference type="InterPro" id="IPR001304">
    <property type="entry name" value="C-type_lectin-like"/>
</dbReference>
<keyword evidence="7" id="KW-1185">Reference proteome</keyword>